<reference evidence="2 3" key="1">
    <citation type="journal article" date="2015" name="Genome Announc.">
        <title>Draft Genome of the Euendolithic (true boring) Cyanobacterium Mastigocoleus testarum strain BC008.</title>
        <authorList>
            <person name="Guida B.S."/>
            <person name="Garcia-Pichel F."/>
        </authorList>
    </citation>
    <scope>NUCLEOTIDE SEQUENCE [LARGE SCALE GENOMIC DNA]</scope>
    <source>
        <strain evidence="2 3">BC008</strain>
    </source>
</reference>
<dbReference type="SUPFAM" id="SSF82714">
    <property type="entry name" value="Multidrug efflux transporter AcrB TolC docking domain, DN and DC subdomains"/>
    <property type="match status" value="2"/>
</dbReference>
<accession>A0A0V7ZQ22</accession>
<feature type="transmembrane region" description="Helical" evidence="1">
    <location>
        <begin position="925"/>
        <end position="947"/>
    </location>
</feature>
<comment type="caution">
    <text evidence="2">The sequence shown here is derived from an EMBL/GenBank/DDBJ whole genome shotgun (WGS) entry which is preliminary data.</text>
</comment>
<feature type="transmembrane region" description="Helical" evidence="1">
    <location>
        <begin position="364"/>
        <end position="384"/>
    </location>
</feature>
<dbReference type="Gene3D" id="3.30.2090.10">
    <property type="entry name" value="Multidrug efflux transporter AcrB TolC docking domain, DN and DC subdomains"/>
    <property type="match status" value="2"/>
</dbReference>
<dbReference type="InterPro" id="IPR001036">
    <property type="entry name" value="Acrflvin-R"/>
</dbReference>
<evidence type="ECO:0000313" key="3">
    <source>
        <dbReference type="Proteomes" id="UP000053372"/>
    </source>
</evidence>
<gene>
    <name evidence="2" type="ORF">BC008_43405</name>
</gene>
<feature type="transmembrane region" description="Helical" evidence="1">
    <location>
        <begin position="467"/>
        <end position="494"/>
    </location>
</feature>
<keyword evidence="3" id="KW-1185">Reference proteome</keyword>
<feature type="transmembrane region" description="Helical" evidence="1">
    <location>
        <begin position="1064"/>
        <end position="1089"/>
    </location>
</feature>
<feature type="transmembrane region" description="Helical" evidence="1">
    <location>
        <begin position="954"/>
        <end position="974"/>
    </location>
</feature>
<protein>
    <submittedName>
        <fullName evidence="2">Acriflavin resistance protein</fullName>
    </submittedName>
</protein>
<feature type="transmembrane region" description="Helical" evidence="1">
    <location>
        <begin position="435"/>
        <end position="455"/>
    </location>
</feature>
<feature type="transmembrane region" description="Helical" evidence="1">
    <location>
        <begin position="390"/>
        <end position="415"/>
    </location>
</feature>
<dbReference type="Pfam" id="PF00873">
    <property type="entry name" value="ACR_tran"/>
    <property type="match status" value="2"/>
</dbReference>
<dbReference type="EMBL" id="LMTZ01000096">
    <property type="protein sequence ID" value="KST66571.1"/>
    <property type="molecule type" value="Genomic_DNA"/>
</dbReference>
<dbReference type="Gene3D" id="1.20.1640.10">
    <property type="entry name" value="Multidrug efflux transporter AcrB transmembrane domain"/>
    <property type="match status" value="2"/>
</dbReference>
<dbReference type="AlphaFoldDB" id="A0A0V7ZQ22"/>
<dbReference type="SUPFAM" id="SSF82693">
    <property type="entry name" value="Multidrug efflux transporter AcrB pore domain, PN1, PN2, PC1 and PC2 subdomains"/>
    <property type="match status" value="2"/>
</dbReference>
<feature type="transmembrane region" description="Helical" evidence="1">
    <location>
        <begin position="986"/>
        <end position="1011"/>
    </location>
</feature>
<proteinExistence type="predicted"/>
<dbReference type="GO" id="GO:0005886">
    <property type="term" value="C:plasma membrane"/>
    <property type="evidence" value="ECO:0007669"/>
    <property type="project" value="TreeGrafter"/>
</dbReference>
<dbReference type="Proteomes" id="UP000053372">
    <property type="component" value="Unassembled WGS sequence"/>
</dbReference>
<keyword evidence="1" id="KW-0472">Membrane</keyword>
<feature type="transmembrane region" description="Helical" evidence="1">
    <location>
        <begin position="608"/>
        <end position="625"/>
    </location>
</feature>
<dbReference type="PRINTS" id="PR00702">
    <property type="entry name" value="ACRIFLAVINRP"/>
</dbReference>
<dbReference type="GO" id="GO:0042910">
    <property type="term" value="F:xenobiotic transmembrane transporter activity"/>
    <property type="evidence" value="ECO:0007669"/>
    <property type="project" value="TreeGrafter"/>
</dbReference>
<dbReference type="Gene3D" id="3.30.70.1320">
    <property type="entry name" value="Multidrug efflux transporter AcrB pore domain like"/>
    <property type="match status" value="1"/>
</dbReference>
<keyword evidence="1" id="KW-1133">Transmembrane helix</keyword>
<dbReference type="PANTHER" id="PTHR32063">
    <property type="match status" value="1"/>
</dbReference>
<sequence length="1128" mass="123308">MNFIKTAVRWRHGTFVLFCILALFGTLSLLNLPLELRPGGERPEITITTPYSGASPTEVEELITRPIEERLQEVQGIQEVTSSSSSGNSTINLEFNWDIDINQRLVDVLNKLQQVEQLPEEAGESDVEIVSGSSSPMMWVILTPKEGFTPDDNHYRDLVDDVVIPRFRQVQGVGQFLISGGKEREVEVIVDPKALADRNLRIGDVVNALRSNNRDIRGGPLVLGRREYRVRTVSRSTDVKQLEDFILRRDESGTVYLRDVAQARIGRGIQDRALIRNNEPAVATGIIRQPNANVPEISKGIRQALKDLEARFDREGEGITFDIPYDENDYINESISFVQGNLMMGAVLAALVLVLFLGSLRTVAVIAITIPTTLITVFIVFSLLGRSLNVISLAGLAFAVGMVVDNAIVVLENVFTHMQRGKSPVKAAIEGTQEVGGAMLASTLTTVAVFAPIILVTGEAGQLFFDIGIALSTSVMFSLFAALTLVPMLSGLFLNPAEAERILQGMGNNQDGKVNINQNNEFNTQNLQNLPTNNQTTVIATQVSGAFPQGNSNLKRPRINKKWLSPNLLEKAVTKTSAGFLFFQRKLEKFLLLTVGWSIGEKRKGRRLVVLTIPIALLFVSFQLLPPADYLPEGNRNLILWLSEPFPGTSIPEAIKLSQGARDFVSEQPEVMRSLYVHRNGLRAIAAFVKPEEATGNKLDELVDRMRAVSGNFPGYRFLVPRRVSIFRDPGKEFEVNLIGQDLEQLNQLQQKLMQQLRGLTGVQNVRSNFVTGAPELQVIPNRERLAEVGLSEADLGAIVEAALGGLRASEFTDGRRELDVTVELQDTFVETPEQLRQLPLNIGNGRQVQLADVADVVEATGPDAINHVDLERSLTLTVRLAREAPLGQLIEQTEEQILDPLRQTLPAGFRLELAGSADVLSETLFQLGSTFVLSLVITYLLLVALYRSFTYPVLIMATVPMGITGALLSLVLVNSIPGVVVPLDMITGLGFVILTGIVVNNAILLVDHALHLQKEGKDYDTSLYLSVKDRLRPIFMSAGTSVLGMLPLAVIPGKGAELYQGLGIVLTGGLAFSTILTPTVVPALMGLLRDFSGGNPPKPQDEESLELVVANHNGNGNGNGKVSVPLN</sequence>
<feature type="transmembrane region" description="Helical" evidence="1">
    <location>
        <begin position="337"/>
        <end position="357"/>
    </location>
</feature>
<dbReference type="PANTHER" id="PTHR32063:SF0">
    <property type="entry name" value="SWARMING MOTILITY PROTEIN SWRC"/>
    <property type="match status" value="1"/>
</dbReference>
<evidence type="ECO:0000256" key="1">
    <source>
        <dbReference type="SAM" id="Phobius"/>
    </source>
</evidence>
<dbReference type="Gene3D" id="3.30.70.1430">
    <property type="entry name" value="Multidrug efflux transporter AcrB pore domain"/>
    <property type="match status" value="2"/>
</dbReference>
<dbReference type="Gene3D" id="3.30.70.1440">
    <property type="entry name" value="Multidrug efflux transporter AcrB pore domain"/>
    <property type="match status" value="1"/>
</dbReference>
<name>A0A0V7ZQ22_9CYAN</name>
<dbReference type="SUPFAM" id="SSF82866">
    <property type="entry name" value="Multidrug efflux transporter AcrB transmembrane domain"/>
    <property type="match status" value="2"/>
</dbReference>
<keyword evidence="1" id="KW-0812">Transmembrane</keyword>
<organism evidence="2 3">
    <name type="scientific">Mastigocoleus testarum BC008</name>
    <dbReference type="NCBI Taxonomy" id="371196"/>
    <lineage>
        <taxon>Bacteria</taxon>
        <taxon>Bacillati</taxon>
        <taxon>Cyanobacteriota</taxon>
        <taxon>Cyanophyceae</taxon>
        <taxon>Nostocales</taxon>
        <taxon>Hapalosiphonaceae</taxon>
        <taxon>Mastigocoleus</taxon>
    </lineage>
</organism>
<dbReference type="OrthoDB" id="9791035at2"/>
<evidence type="ECO:0000313" key="2">
    <source>
        <dbReference type="EMBL" id="KST66571.1"/>
    </source>
</evidence>
<dbReference type="InterPro" id="IPR027463">
    <property type="entry name" value="AcrB_DN_DC_subdom"/>
</dbReference>
<feature type="transmembrane region" description="Helical" evidence="1">
    <location>
        <begin position="1032"/>
        <end position="1052"/>
    </location>
</feature>
<dbReference type="RefSeq" id="WP_058183814.1">
    <property type="nucleotide sequence ID" value="NZ_LMTZ01000096.1"/>
</dbReference>